<sequence length="69" mass="7766">MKAIEQIIAGYVSLKNRQALEQLRDHRQHLPDDVRTHSVPGFRPSVVNETLAEEIELIEGALARFDEGG</sequence>
<name>A0A1H4R2A6_9BRAD</name>
<reference evidence="1 2" key="1">
    <citation type="submission" date="2016-10" db="EMBL/GenBank/DDBJ databases">
        <authorList>
            <person name="de Groot N.N."/>
        </authorList>
    </citation>
    <scope>NUCLEOTIDE SEQUENCE [LARGE SCALE GENOMIC DNA]</scope>
    <source>
        <strain evidence="1 2">MT12</strain>
    </source>
</reference>
<dbReference type="AlphaFoldDB" id="A0A1H4R2A6"/>
<dbReference type="OrthoDB" id="8245035at2"/>
<dbReference type="Proteomes" id="UP000198992">
    <property type="component" value="Unassembled WGS sequence"/>
</dbReference>
<dbReference type="EMBL" id="FNTH01000001">
    <property type="protein sequence ID" value="SEC25927.1"/>
    <property type="molecule type" value="Genomic_DNA"/>
</dbReference>
<evidence type="ECO:0000313" key="2">
    <source>
        <dbReference type="Proteomes" id="UP000198992"/>
    </source>
</evidence>
<evidence type="ECO:0000313" key="1">
    <source>
        <dbReference type="EMBL" id="SEC25927.1"/>
    </source>
</evidence>
<dbReference type="RefSeq" id="WP_092114874.1">
    <property type="nucleotide sequence ID" value="NZ_FNTH01000001.1"/>
</dbReference>
<protein>
    <submittedName>
        <fullName evidence="1">Uncharacterized protein</fullName>
    </submittedName>
</protein>
<gene>
    <name evidence="1" type="ORF">SAMN05444164_1407</name>
</gene>
<proteinExistence type="predicted"/>
<accession>A0A1H4R2A6</accession>
<organism evidence="1 2">
    <name type="scientific">Bradyrhizobium erythrophlei</name>
    <dbReference type="NCBI Taxonomy" id="1437360"/>
    <lineage>
        <taxon>Bacteria</taxon>
        <taxon>Pseudomonadati</taxon>
        <taxon>Pseudomonadota</taxon>
        <taxon>Alphaproteobacteria</taxon>
        <taxon>Hyphomicrobiales</taxon>
        <taxon>Nitrobacteraceae</taxon>
        <taxon>Bradyrhizobium</taxon>
    </lineage>
</organism>